<reference evidence="3" key="1">
    <citation type="submission" date="2025-08" db="UniProtKB">
        <authorList>
            <consortium name="Ensembl"/>
        </authorList>
    </citation>
    <scope>IDENTIFICATION</scope>
</reference>
<proteinExistence type="predicted"/>
<dbReference type="PANTHER" id="PTHR14710">
    <property type="entry name" value="GEM-ASSOCIATED PROTEIN 6"/>
    <property type="match status" value="1"/>
</dbReference>
<protein>
    <recommendedName>
        <fullName evidence="2">AD domain-containing protein</fullName>
    </recommendedName>
</protein>
<dbReference type="PROSITE" id="PS52001">
    <property type="entry name" value="AD"/>
    <property type="match status" value="1"/>
</dbReference>
<feature type="domain" description="AD" evidence="2">
    <location>
        <begin position="42"/>
        <end position="138"/>
    </location>
</feature>
<dbReference type="InterPro" id="IPR047574">
    <property type="entry name" value="AD"/>
</dbReference>
<organism evidence="3 4">
    <name type="scientific">Periophthalmus magnuspinnatus</name>
    <dbReference type="NCBI Taxonomy" id="409849"/>
    <lineage>
        <taxon>Eukaryota</taxon>
        <taxon>Metazoa</taxon>
        <taxon>Chordata</taxon>
        <taxon>Craniata</taxon>
        <taxon>Vertebrata</taxon>
        <taxon>Euteleostomi</taxon>
        <taxon>Actinopterygii</taxon>
        <taxon>Neopterygii</taxon>
        <taxon>Teleostei</taxon>
        <taxon>Neoteleostei</taxon>
        <taxon>Acanthomorphata</taxon>
        <taxon>Gobiaria</taxon>
        <taxon>Gobiiformes</taxon>
        <taxon>Gobioidei</taxon>
        <taxon>Gobiidae</taxon>
        <taxon>Oxudercinae</taxon>
        <taxon>Periophthalmus</taxon>
    </lineage>
</organism>
<reference evidence="3" key="2">
    <citation type="submission" date="2025-09" db="UniProtKB">
        <authorList>
            <consortium name="Ensembl"/>
        </authorList>
    </citation>
    <scope>IDENTIFICATION</scope>
</reference>
<dbReference type="GO" id="GO:0005634">
    <property type="term" value="C:nucleus"/>
    <property type="evidence" value="ECO:0007669"/>
    <property type="project" value="InterPro"/>
</dbReference>
<dbReference type="GO" id="GO:0000245">
    <property type="term" value="P:spliceosomal complex assembly"/>
    <property type="evidence" value="ECO:0007669"/>
    <property type="project" value="InterPro"/>
</dbReference>
<dbReference type="STRING" id="409849.ENSPMGP00000001049"/>
<evidence type="ECO:0000313" key="4">
    <source>
        <dbReference type="Proteomes" id="UP000261520"/>
    </source>
</evidence>
<evidence type="ECO:0000256" key="1">
    <source>
        <dbReference type="SAM" id="MobiDB-lite"/>
    </source>
</evidence>
<dbReference type="Ensembl" id="ENSPMGT00000001109.1">
    <property type="protein sequence ID" value="ENSPMGP00000001049.1"/>
    <property type="gene ID" value="ENSPMGG00000000957.1"/>
</dbReference>
<dbReference type="GO" id="GO:0032797">
    <property type="term" value="C:SMN complex"/>
    <property type="evidence" value="ECO:0007669"/>
    <property type="project" value="TreeGrafter"/>
</dbReference>
<dbReference type="AlphaFoldDB" id="A0A3B3Z932"/>
<sequence length="158" mass="17233">MQGAWCGLGPAHWSALTHKRVAVHAHNGHELLPASILLLLCPPVSSCVPLHPTAGPDSCLCAGPSEDSSLDLDRTRTRLLEWIRLNRVPVETRGAGLAVAGGVVTVNPPFRVQDCVGLNQVVLDRIQRLIQNQSRDQDQSQDQDQDLDQDRDSPRSDP</sequence>
<feature type="region of interest" description="Disordered" evidence="1">
    <location>
        <begin position="132"/>
        <end position="158"/>
    </location>
</feature>
<keyword evidence="4" id="KW-1185">Reference proteome</keyword>
<dbReference type="Pfam" id="PF20417">
    <property type="entry name" value="Gemin6_C"/>
    <property type="match status" value="1"/>
</dbReference>
<dbReference type="InterPro" id="IPR009422">
    <property type="entry name" value="Gemin6"/>
</dbReference>
<dbReference type="Proteomes" id="UP000261520">
    <property type="component" value="Unplaced"/>
</dbReference>
<evidence type="ECO:0000313" key="3">
    <source>
        <dbReference type="Ensembl" id="ENSPMGP00000001049.1"/>
    </source>
</evidence>
<feature type="compositionally biased region" description="Basic and acidic residues" evidence="1">
    <location>
        <begin position="148"/>
        <end position="158"/>
    </location>
</feature>
<dbReference type="InterPro" id="IPR046856">
    <property type="entry name" value="Gemin6_C"/>
</dbReference>
<accession>A0A3B3Z932</accession>
<name>A0A3B3Z932_9GOBI</name>
<dbReference type="GO" id="GO:0000387">
    <property type="term" value="P:spliceosomal snRNP assembly"/>
    <property type="evidence" value="ECO:0007669"/>
    <property type="project" value="TreeGrafter"/>
</dbReference>
<dbReference type="PANTHER" id="PTHR14710:SF2">
    <property type="entry name" value="GEM-ASSOCIATED PROTEIN 6"/>
    <property type="match status" value="1"/>
</dbReference>
<evidence type="ECO:0000259" key="2">
    <source>
        <dbReference type="PROSITE" id="PS52001"/>
    </source>
</evidence>